<dbReference type="InterPro" id="IPR011006">
    <property type="entry name" value="CheY-like_superfamily"/>
</dbReference>
<dbReference type="Pfam" id="PF00072">
    <property type="entry name" value="Response_reg"/>
    <property type="match status" value="1"/>
</dbReference>
<dbReference type="Gene3D" id="3.40.50.2300">
    <property type="match status" value="1"/>
</dbReference>
<dbReference type="Proteomes" id="UP000647587">
    <property type="component" value="Unassembled WGS sequence"/>
</dbReference>
<feature type="domain" description="Response regulatory" evidence="3">
    <location>
        <begin position="4"/>
        <end position="118"/>
    </location>
</feature>
<evidence type="ECO:0000256" key="2">
    <source>
        <dbReference type="PROSITE-ProRule" id="PRU00169"/>
    </source>
</evidence>
<name>A0ABQ2F1R6_9DEIO</name>
<evidence type="ECO:0000313" key="5">
    <source>
        <dbReference type="Proteomes" id="UP000647587"/>
    </source>
</evidence>
<protein>
    <recommendedName>
        <fullName evidence="3">Response regulatory domain-containing protein</fullName>
    </recommendedName>
</protein>
<dbReference type="PANTHER" id="PTHR44591:SF3">
    <property type="entry name" value="RESPONSE REGULATORY DOMAIN-CONTAINING PROTEIN"/>
    <property type="match status" value="1"/>
</dbReference>
<keyword evidence="5" id="KW-1185">Reference proteome</keyword>
<sequence>MSCTVLVVDDEPYIRHLIEHVVTRLGCRVVMAGDGEQALSQLDEHPETNLIISDLSMPVLDGFGLLERLRGRPGPAVVILTSRGQESDERQARELGAVGVLTKPFSRQDLLGIIERHVSA</sequence>
<dbReference type="SUPFAM" id="SSF52172">
    <property type="entry name" value="CheY-like"/>
    <property type="match status" value="1"/>
</dbReference>
<dbReference type="PANTHER" id="PTHR44591">
    <property type="entry name" value="STRESS RESPONSE REGULATOR PROTEIN 1"/>
    <property type="match status" value="1"/>
</dbReference>
<dbReference type="EMBL" id="BMPP01000021">
    <property type="protein sequence ID" value="GGK39779.1"/>
    <property type="molecule type" value="Genomic_DNA"/>
</dbReference>
<dbReference type="PROSITE" id="PS50110">
    <property type="entry name" value="RESPONSE_REGULATORY"/>
    <property type="match status" value="1"/>
</dbReference>
<evidence type="ECO:0000313" key="4">
    <source>
        <dbReference type="EMBL" id="GGK39779.1"/>
    </source>
</evidence>
<proteinExistence type="predicted"/>
<dbReference type="InterPro" id="IPR050595">
    <property type="entry name" value="Bact_response_regulator"/>
</dbReference>
<gene>
    <name evidence="4" type="ORF">GCM10008955_37010</name>
</gene>
<feature type="modified residue" description="4-aspartylphosphate" evidence="2">
    <location>
        <position position="54"/>
    </location>
</feature>
<organism evidence="4 5">
    <name type="scientific">Deinococcus malanensis</name>
    <dbReference type="NCBI Taxonomy" id="1706855"/>
    <lineage>
        <taxon>Bacteria</taxon>
        <taxon>Thermotogati</taxon>
        <taxon>Deinococcota</taxon>
        <taxon>Deinococci</taxon>
        <taxon>Deinococcales</taxon>
        <taxon>Deinococcaceae</taxon>
        <taxon>Deinococcus</taxon>
    </lineage>
</organism>
<evidence type="ECO:0000256" key="1">
    <source>
        <dbReference type="ARBA" id="ARBA00022553"/>
    </source>
</evidence>
<evidence type="ECO:0000259" key="3">
    <source>
        <dbReference type="PROSITE" id="PS50110"/>
    </source>
</evidence>
<comment type="caution">
    <text evidence="4">The sequence shown here is derived from an EMBL/GenBank/DDBJ whole genome shotgun (WGS) entry which is preliminary data.</text>
</comment>
<dbReference type="InterPro" id="IPR001789">
    <property type="entry name" value="Sig_transdc_resp-reg_receiver"/>
</dbReference>
<keyword evidence="1 2" id="KW-0597">Phosphoprotein</keyword>
<dbReference type="SMART" id="SM00448">
    <property type="entry name" value="REC"/>
    <property type="match status" value="1"/>
</dbReference>
<accession>A0ABQ2F1R6</accession>
<reference evidence="5" key="1">
    <citation type="journal article" date="2019" name="Int. J. Syst. Evol. Microbiol.">
        <title>The Global Catalogue of Microorganisms (GCM) 10K type strain sequencing project: providing services to taxonomists for standard genome sequencing and annotation.</title>
        <authorList>
            <consortium name="The Broad Institute Genomics Platform"/>
            <consortium name="The Broad Institute Genome Sequencing Center for Infectious Disease"/>
            <person name="Wu L."/>
            <person name="Ma J."/>
        </authorList>
    </citation>
    <scope>NUCLEOTIDE SEQUENCE [LARGE SCALE GENOMIC DNA]</scope>
    <source>
        <strain evidence="5">JCM 30331</strain>
    </source>
</reference>